<dbReference type="EMBL" id="AE002161">
    <property type="protein sequence ID" value="AAF38568.1"/>
    <property type="molecule type" value="Genomic_DNA"/>
</dbReference>
<name>Q9K1Z1_CHLPN</name>
<evidence type="ECO:0000313" key="1">
    <source>
        <dbReference type="EMBL" id="AAF38568.1"/>
    </source>
</evidence>
<reference evidence="1 2" key="1">
    <citation type="journal article" date="2000" name="Nucleic Acids Res.">
        <title>Genome sequences of Chlamydia trachomatis MoPn and Chlamydia pneumoniae AR39.</title>
        <authorList>
            <person name="Read T.D."/>
            <person name="Brunham R.C."/>
            <person name="Shen C."/>
            <person name="Gill S.R."/>
            <person name="Heidelberg J.F."/>
            <person name="White O."/>
            <person name="Hickey E.K."/>
            <person name="Peterson J.D."/>
            <person name="Utterback T.R."/>
            <person name="Berry K.J."/>
            <person name="Bass S."/>
            <person name="Linher K.D."/>
            <person name="Weidman J.F."/>
            <person name="Khouri H.M."/>
            <person name="Craven B."/>
            <person name="Bowman C."/>
            <person name="Dodson R.J."/>
            <person name="Gwinn M.L."/>
            <person name="Nelson W.C."/>
            <person name="DeBoy R.T."/>
            <person name="Kolonay J.F."/>
            <person name="McClarty G."/>
            <person name="Salzberg S.L."/>
            <person name="Eisen J.A."/>
            <person name="Fraser C.M."/>
        </authorList>
    </citation>
    <scope>NUCLEOTIDE SEQUENCE [LARGE SCALE GENOMIC DNA]</scope>
    <source>
        <strain evidence="1 2">AR39</strain>
    </source>
</reference>
<sequence>MKKPFCKRNSLFKLPVNNKNPRQELGMSLAIGYELPNLVWLI</sequence>
<dbReference type="PIR" id="D81541">
    <property type="entry name" value="D81541"/>
</dbReference>
<evidence type="ECO:0000313" key="2">
    <source>
        <dbReference type="Proteomes" id="UP000000583"/>
    </source>
</evidence>
<dbReference type="Proteomes" id="UP000000583">
    <property type="component" value="Chromosome"/>
</dbReference>
<dbReference type="AlphaFoldDB" id="Q9K1Z1"/>
<proteinExistence type="predicted"/>
<gene>
    <name evidence="1" type="ordered locus">CP_0768</name>
</gene>
<dbReference type="KEGG" id="cpa:CP_0768"/>
<protein>
    <submittedName>
        <fullName evidence="1">Uncharacterized protein</fullName>
    </submittedName>
</protein>
<accession>Q9K1Z1</accession>
<organism evidence="1 2">
    <name type="scientific">Chlamydia pneumoniae</name>
    <name type="common">Chlamydophila pneumoniae</name>
    <dbReference type="NCBI Taxonomy" id="83558"/>
    <lineage>
        <taxon>Bacteria</taxon>
        <taxon>Pseudomonadati</taxon>
        <taxon>Chlamydiota</taxon>
        <taxon>Chlamydiia</taxon>
        <taxon>Chlamydiales</taxon>
        <taxon>Chlamydiaceae</taxon>
        <taxon>Chlamydia/Chlamydophila group</taxon>
        <taxon>Chlamydia</taxon>
    </lineage>
</organism>